<dbReference type="HOGENOM" id="CLU_3136529_0_0_9"/>
<name>D3AQI2_9FIRM</name>
<organism evidence="1 2">
    <name type="scientific">Hungatella hathewayi DSM 13479</name>
    <dbReference type="NCBI Taxonomy" id="566550"/>
    <lineage>
        <taxon>Bacteria</taxon>
        <taxon>Bacillati</taxon>
        <taxon>Bacillota</taxon>
        <taxon>Clostridia</taxon>
        <taxon>Lachnospirales</taxon>
        <taxon>Lachnospiraceae</taxon>
        <taxon>Hungatella</taxon>
    </lineage>
</organism>
<proteinExistence type="predicted"/>
<gene>
    <name evidence="1" type="ORF">CLOSTHATH_05888</name>
</gene>
<sequence length="49" mass="5520">MAADVIQAPVCRRLKEGRTEAKPYASRGGNMAGAQINCRHLVRRIRREL</sequence>
<accession>D3AQI2</accession>
<dbReference type="Proteomes" id="UP000004968">
    <property type="component" value="Unassembled WGS sequence"/>
</dbReference>
<dbReference type="EMBL" id="ACIO01000655">
    <property type="protein sequence ID" value="EFC95923.1"/>
    <property type="molecule type" value="Genomic_DNA"/>
</dbReference>
<reference evidence="1 2" key="1">
    <citation type="submission" date="2010-01" db="EMBL/GenBank/DDBJ databases">
        <authorList>
            <person name="Weinstock G."/>
            <person name="Sodergren E."/>
            <person name="Clifton S."/>
            <person name="Fulton L."/>
            <person name="Fulton B."/>
            <person name="Courtney L."/>
            <person name="Fronick C."/>
            <person name="Harrison M."/>
            <person name="Strong C."/>
            <person name="Farmer C."/>
            <person name="Delahaunty K."/>
            <person name="Markovic C."/>
            <person name="Hall O."/>
            <person name="Minx P."/>
            <person name="Tomlinson C."/>
            <person name="Mitreva M."/>
            <person name="Nelson J."/>
            <person name="Hou S."/>
            <person name="Wollam A."/>
            <person name="Pepin K.H."/>
            <person name="Johnson M."/>
            <person name="Bhonagiri V."/>
            <person name="Nash W.E."/>
            <person name="Warren W."/>
            <person name="Chinwalla A."/>
            <person name="Mardis E.R."/>
            <person name="Wilson R.K."/>
        </authorList>
    </citation>
    <scope>NUCLEOTIDE SEQUENCE [LARGE SCALE GENOMIC DNA]</scope>
    <source>
        <strain evidence="1 2">DSM 13479</strain>
    </source>
</reference>
<evidence type="ECO:0000313" key="1">
    <source>
        <dbReference type="EMBL" id="EFC95923.1"/>
    </source>
</evidence>
<dbReference type="AlphaFoldDB" id="D3AQI2"/>
<comment type="caution">
    <text evidence="1">The sequence shown here is derived from an EMBL/GenBank/DDBJ whole genome shotgun (WGS) entry which is preliminary data.</text>
</comment>
<protein>
    <submittedName>
        <fullName evidence="1">Uncharacterized protein</fullName>
    </submittedName>
</protein>
<evidence type="ECO:0000313" key="2">
    <source>
        <dbReference type="Proteomes" id="UP000004968"/>
    </source>
</evidence>